<dbReference type="PANTHER" id="PTHR35936:SF6">
    <property type="entry name" value="AMINO ACID ABC TRANSPORTER SUBSTRATE-BINDING PAAT FAMILY PROTEIN"/>
    <property type="match status" value="1"/>
</dbReference>
<organism evidence="3 4">
    <name type="scientific">Roseateles asaccharophilus</name>
    <dbReference type="NCBI Taxonomy" id="582607"/>
    <lineage>
        <taxon>Bacteria</taxon>
        <taxon>Pseudomonadati</taxon>
        <taxon>Pseudomonadota</taxon>
        <taxon>Betaproteobacteria</taxon>
        <taxon>Burkholderiales</taxon>
        <taxon>Sphaerotilaceae</taxon>
        <taxon>Roseateles</taxon>
    </lineage>
</organism>
<evidence type="ECO:0000313" key="4">
    <source>
        <dbReference type="Proteomes" id="UP000295357"/>
    </source>
</evidence>
<dbReference type="AlphaFoldDB" id="A0A4R6ND33"/>
<dbReference type="EMBL" id="SNXE01000001">
    <property type="protein sequence ID" value="TDP13470.1"/>
    <property type="molecule type" value="Genomic_DNA"/>
</dbReference>
<dbReference type="OrthoDB" id="245568at2"/>
<dbReference type="Gene3D" id="3.40.190.10">
    <property type="entry name" value="Periplasmic binding protein-like II"/>
    <property type="match status" value="2"/>
</dbReference>
<name>A0A4R6ND33_9BURK</name>
<comment type="caution">
    <text evidence="3">The sequence shown here is derived from an EMBL/GenBank/DDBJ whole genome shotgun (WGS) entry which is preliminary data.</text>
</comment>
<keyword evidence="4" id="KW-1185">Reference proteome</keyword>
<dbReference type="InterPro" id="IPR001638">
    <property type="entry name" value="Solute-binding_3/MltF_N"/>
</dbReference>
<gene>
    <name evidence="3" type="ORF">DFR39_101947</name>
</gene>
<protein>
    <submittedName>
        <fullName evidence="3">Amino acid ABC transporter substrate-binding protein (PAAT family)</fullName>
    </submittedName>
</protein>
<evidence type="ECO:0000256" key="1">
    <source>
        <dbReference type="ARBA" id="ARBA00022729"/>
    </source>
</evidence>
<keyword evidence="1" id="KW-0732">Signal</keyword>
<dbReference type="SUPFAM" id="SSF53850">
    <property type="entry name" value="Periplasmic binding protein-like II"/>
    <property type="match status" value="1"/>
</dbReference>
<evidence type="ECO:0000313" key="3">
    <source>
        <dbReference type="EMBL" id="TDP13470.1"/>
    </source>
</evidence>
<accession>A0A4R6ND33</accession>
<reference evidence="3 4" key="1">
    <citation type="submission" date="2019-03" db="EMBL/GenBank/DDBJ databases">
        <title>Genomic Encyclopedia of Type Strains, Phase IV (KMG-IV): sequencing the most valuable type-strain genomes for metagenomic binning, comparative biology and taxonomic classification.</title>
        <authorList>
            <person name="Goeker M."/>
        </authorList>
    </citation>
    <scope>NUCLEOTIDE SEQUENCE [LARGE SCALE GENOMIC DNA]</scope>
    <source>
        <strain evidence="3 4">DSM 25082</strain>
    </source>
</reference>
<feature type="domain" description="Solute-binding protein family 3/N-terminal" evidence="2">
    <location>
        <begin position="48"/>
        <end position="270"/>
    </location>
</feature>
<dbReference type="RefSeq" id="WP_133602351.1">
    <property type="nucleotide sequence ID" value="NZ_JAUFPJ010000001.1"/>
</dbReference>
<sequence>MPASCILRQALHLGDLVARATLTLALMLGGYSSACAQSAPPAQQAAEIVLAGEDDWPPYSAASTAEPQAAPVGFAVDLVRAVFASQGLTVKIISVPFARCMLYAKTGQVAGCFNATITDDNRSDYVWHQPAMFEEELSIYGRVEDAASEMRLSDLRGKRVAYTNGYTYPSEFMHDGRIQKFSAVSDTALIRMLLSRRVDYILLNRTPGSMRIDKTPEFRGRVRRTGIVSMDGFWLAFSKQHPQGERLALQFGQGLNQMRRDGSYQRMLDEFRSRVGYR</sequence>
<proteinExistence type="predicted"/>
<dbReference type="Pfam" id="PF00497">
    <property type="entry name" value="SBP_bac_3"/>
    <property type="match status" value="1"/>
</dbReference>
<dbReference type="Proteomes" id="UP000295357">
    <property type="component" value="Unassembled WGS sequence"/>
</dbReference>
<dbReference type="PANTHER" id="PTHR35936">
    <property type="entry name" value="MEMBRANE-BOUND LYTIC MUREIN TRANSGLYCOSYLASE F"/>
    <property type="match status" value="1"/>
</dbReference>
<evidence type="ECO:0000259" key="2">
    <source>
        <dbReference type="Pfam" id="PF00497"/>
    </source>
</evidence>